<dbReference type="Proteomes" id="UP000016928">
    <property type="component" value="Unassembled WGS sequence"/>
</dbReference>
<dbReference type="GO" id="GO:0006508">
    <property type="term" value="P:proteolysis"/>
    <property type="evidence" value="ECO:0007669"/>
    <property type="project" value="TreeGrafter"/>
</dbReference>
<keyword evidence="4" id="KW-0645">Protease</keyword>
<dbReference type="AlphaFoldDB" id="N4UIC5"/>
<dbReference type="GO" id="GO:0070006">
    <property type="term" value="F:metalloaminopeptidase activity"/>
    <property type="evidence" value="ECO:0007669"/>
    <property type="project" value="TreeGrafter"/>
</dbReference>
<dbReference type="Pfam" id="PF11838">
    <property type="entry name" value="ERAP1_C"/>
    <property type="match status" value="1"/>
</dbReference>
<gene>
    <name evidence="4" type="ORF">FOC1_g10009295</name>
</gene>
<organism evidence="4 5">
    <name type="scientific">Fusarium oxysporum f. sp. cubense (strain race 1)</name>
    <name type="common">Panama disease fungus</name>
    <dbReference type="NCBI Taxonomy" id="1229664"/>
    <lineage>
        <taxon>Eukaryota</taxon>
        <taxon>Fungi</taxon>
        <taxon>Dikarya</taxon>
        <taxon>Ascomycota</taxon>
        <taxon>Pezizomycotina</taxon>
        <taxon>Sordariomycetes</taxon>
        <taxon>Hypocreomycetidae</taxon>
        <taxon>Hypocreales</taxon>
        <taxon>Nectriaceae</taxon>
        <taxon>Fusarium</taxon>
        <taxon>Fusarium oxysporum species complex</taxon>
    </lineage>
</organism>
<evidence type="ECO:0000256" key="1">
    <source>
        <dbReference type="ARBA" id="ARBA00010136"/>
    </source>
</evidence>
<dbReference type="OrthoDB" id="10031169at2759"/>
<comment type="similarity">
    <text evidence="1">Belongs to the peptidase M1 family.</text>
</comment>
<dbReference type="VEuPathDB" id="FungiDB:FOC1_g10009295"/>
<dbReference type="InterPro" id="IPR050344">
    <property type="entry name" value="Peptidase_M1_aminopeptidases"/>
</dbReference>
<dbReference type="Gene3D" id="1.25.50.20">
    <property type="match status" value="1"/>
</dbReference>
<dbReference type="GO" id="GO:0016020">
    <property type="term" value="C:membrane"/>
    <property type="evidence" value="ECO:0007669"/>
    <property type="project" value="TreeGrafter"/>
</dbReference>
<dbReference type="PANTHER" id="PTHR11533:SF299">
    <property type="entry name" value="AMINOPEPTIDASE"/>
    <property type="match status" value="1"/>
</dbReference>
<dbReference type="GO" id="GO:0043171">
    <property type="term" value="P:peptide catabolic process"/>
    <property type="evidence" value="ECO:0007669"/>
    <property type="project" value="TreeGrafter"/>
</dbReference>
<proteinExistence type="inferred from homology"/>
<dbReference type="PANTHER" id="PTHR11533">
    <property type="entry name" value="PROTEASE M1 ZINC METALLOPROTEASE"/>
    <property type="match status" value="1"/>
</dbReference>
<protein>
    <submittedName>
        <fullName evidence="4">Aminopeptidase 2</fullName>
    </submittedName>
</protein>
<reference evidence="5" key="2">
    <citation type="journal article" date="2014" name="PLoS ONE">
        <title>Genome and Transcriptome Analysis of the Fungal Pathogen Fusarium oxysporum f. sp. cubense Causing Banana Vascular Wilt Disease.</title>
        <authorList>
            <person name="Guo L."/>
            <person name="Han L."/>
            <person name="Yang L."/>
            <person name="Zeng H."/>
            <person name="Fan D."/>
            <person name="Zhu Y."/>
            <person name="Feng Y."/>
            <person name="Wang G."/>
            <person name="Peng C."/>
            <person name="Jiang X."/>
            <person name="Zhou D."/>
            <person name="Ni P."/>
            <person name="Liang C."/>
            <person name="Liu L."/>
            <person name="Wang J."/>
            <person name="Mao C."/>
            <person name="Fang X."/>
            <person name="Peng M."/>
            <person name="Huang J."/>
        </authorList>
    </citation>
    <scope>NUCLEOTIDE SEQUENCE [LARGE SCALE GENOMIC DNA]</scope>
    <source>
        <strain evidence="5">race 1</strain>
    </source>
</reference>
<keyword evidence="4" id="KW-0378">Hydrolase</keyword>
<dbReference type="InterPro" id="IPR024571">
    <property type="entry name" value="ERAP1-like_C_dom"/>
</dbReference>
<evidence type="ECO:0000259" key="2">
    <source>
        <dbReference type="Pfam" id="PF11838"/>
    </source>
</evidence>
<evidence type="ECO:0000313" key="5">
    <source>
        <dbReference type="Proteomes" id="UP000016928"/>
    </source>
</evidence>
<reference evidence="5" key="1">
    <citation type="submission" date="2012-09" db="EMBL/GenBank/DDBJ databases">
        <title>Genome sequencing and comparative transcriptomics of race 1 and race 4 of banana pathogen: Fusarium oxysporum f. sp. cubense.</title>
        <authorList>
            <person name="Fang X."/>
            <person name="Huang J."/>
        </authorList>
    </citation>
    <scope>NUCLEOTIDE SEQUENCE [LARGE SCALE GENOMIC DNA]</scope>
    <source>
        <strain evidence="5">race 1</strain>
    </source>
</reference>
<dbReference type="Pfam" id="PF17900">
    <property type="entry name" value="Peptidase_M1_N"/>
    <property type="match status" value="1"/>
</dbReference>
<name>N4UIC5_FUSC1</name>
<dbReference type="GO" id="GO:0042277">
    <property type="term" value="F:peptide binding"/>
    <property type="evidence" value="ECO:0007669"/>
    <property type="project" value="TreeGrafter"/>
</dbReference>
<accession>N4UIC5</accession>
<keyword evidence="4" id="KW-0031">Aminopeptidase</keyword>
<dbReference type="InterPro" id="IPR042097">
    <property type="entry name" value="Aminopeptidase_N-like_N_sf"/>
</dbReference>
<dbReference type="GO" id="GO:0008270">
    <property type="term" value="F:zinc ion binding"/>
    <property type="evidence" value="ECO:0007669"/>
    <property type="project" value="TreeGrafter"/>
</dbReference>
<feature type="domain" description="Aminopeptidase N-like N-terminal" evidence="3">
    <location>
        <begin position="14"/>
        <end position="183"/>
    </location>
</feature>
<dbReference type="InterPro" id="IPR045357">
    <property type="entry name" value="Aminopeptidase_N-like_N"/>
</dbReference>
<dbReference type="STRING" id="1229664.N4UIC5"/>
<feature type="domain" description="ERAP1-like C-terminal" evidence="2">
    <location>
        <begin position="216"/>
        <end position="287"/>
    </location>
</feature>
<evidence type="ECO:0000313" key="4">
    <source>
        <dbReference type="EMBL" id="ENH69795.1"/>
    </source>
</evidence>
<dbReference type="HOGENOM" id="CLU_897260_0_0_1"/>
<dbReference type="GO" id="GO:0005737">
    <property type="term" value="C:cytoplasm"/>
    <property type="evidence" value="ECO:0007669"/>
    <property type="project" value="TreeGrafter"/>
</dbReference>
<evidence type="ECO:0000259" key="3">
    <source>
        <dbReference type="Pfam" id="PF17900"/>
    </source>
</evidence>
<sequence>MEKKERLLLPASVKPVSYEVRLDPDFDEEKFEGHVNISCTVIDNCSYLELHCKSIKVNEARVKFKHDSWDVLDTVSYNEARETLKMELPQEIAPGDPNELHIILSYTGKFRSDLTGLYQASYETDDGVKHRIAATAMEPTYAREVFPCFDEPSMKAEFTLSIVVDESFVTVSNMPVEKSETLSVSMSTYVSANPIKCHTLLLTVKMFYLTWLAGGTAHGAIELWEWTKQNWERVEKEVPVDISSLFLGTALEGLHTKEQIQDVREFFARRDTKSYQMVLDQNLEGMENRRSWAERDISNVRSWLEGHGYL</sequence>
<dbReference type="Gene3D" id="2.60.40.1730">
    <property type="entry name" value="tricorn interacting facor f3 domain"/>
    <property type="match status" value="1"/>
</dbReference>
<dbReference type="SUPFAM" id="SSF63737">
    <property type="entry name" value="Leukotriene A4 hydrolase N-terminal domain"/>
    <property type="match status" value="1"/>
</dbReference>
<dbReference type="EMBL" id="KB730215">
    <property type="protein sequence ID" value="ENH69795.1"/>
    <property type="molecule type" value="Genomic_DNA"/>
</dbReference>